<comment type="caution">
    <text evidence="2">The sequence shown here is derived from an EMBL/GenBank/DDBJ whole genome shotgun (WGS) entry which is preliminary data.</text>
</comment>
<protein>
    <submittedName>
        <fullName evidence="2">Uncharacterized protein</fullName>
    </submittedName>
</protein>
<name>A0AAV7P5V0_PLEWA</name>
<organism evidence="2 3">
    <name type="scientific">Pleurodeles waltl</name>
    <name type="common">Iberian ribbed newt</name>
    <dbReference type="NCBI Taxonomy" id="8319"/>
    <lineage>
        <taxon>Eukaryota</taxon>
        <taxon>Metazoa</taxon>
        <taxon>Chordata</taxon>
        <taxon>Craniata</taxon>
        <taxon>Vertebrata</taxon>
        <taxon>Euteleostomi</taxon>
        <taxon>Amphibia</taxon>
        <taxon>Batrachia</taxon>
        <taxon>Caudata</taxon>
        <taxon>Salamandroidea</taxon>
        <taxon>Salamandridae</taxon>
        <taxon>Pleurodelinae</taxon>
        <taxon>Pleurodeles</taxon>
    </lineage>
</organism>
<dbReference type="Proteomes" id="UP001066276">
    <property type="component" value="Chromosome 7"/>
</dbReference>
<sequence>MRIITQGSHDSFNEKHTTGSHIISKKSPNAGARRLHRLLRRRSLTCKSGQIHMQDSRIRIHVKAQHLVTNKV</sequence>
<evidence type="ECO:0000313" key="2">
    <source>
        <dbReference type="EMBL" id="KAJ1123627.1"/>
    </source>
</evidence>
<evidence type="ECO:0000313" key="3">
    <source>
        <dbReference type="Proteomes" id="UP001066276"/>
    </source>
</evidence>
<dbReference type="AlphaFoldDB" id="A0AAV7P5V0"/>
<reference evidence="2" key="1">
    <citation type="journal article" date="2022" name="bioRxiv">
        <title>Sequencing and chromosome-scale assembly of the giantPleurodeles waltlgenome.</title>
        <authorList>
            <person name="Brown T."/>
            <person name="Elewa A."/>
            <person name="Iarovenko S."/>
            <person name="Subramanian E."/>
            <person name="Araus A.J."/>
            <person name="Petzold A."/>
            <person name="Susuki M."/>
            <person name="Suzuki K.-i.T."/>
            <person name="Hayashi T."/>
            <person name="Toyoda A."/>
            <person name="Oliveira C."/>
            <person name="Osipova E."/>
            <person name="Leigh N.D."/>
            <person name="Simon A."/>
            <person name="Yun M.H."/>
        </authorList>
    </citation>
    <scope>NUCLEOTIDE SEQUENCE</scope>
    <source>
        <strain evidence="2">20211129_DDA</strain>
        <tissue evidence="2">Liver</tissue>
    </source>
</reference>
<proteinExistence type="predicted"/>
<evidence type="ECO:0000256" key="1">
    <source>
        <dbReference type="SAM" id="MobiDB-lite"/>
    </source>
</evidence>
<dbReference type="EMBL" id="JANPWB010000011">
    <property type="protein sequence ID" value="KAJ1123627.1"/>
    <property type="molecule type" value="Genomic_DNA"/>
</dbReference>
<feature type="compositionally biased region" description="Polar residues" evidence="1">
    <location>
        <begin position="1"/>
        <end position="10"/>
    </location>
</feature>
<keyword evidence="3" id="KW-1185">Reference proteome</keyword>
<gene>
    <name evidence="2" type="ORF">NDU88_002095</name>
</gene>
<accession>A0AAV7P5V0</accession>
<feature type="region of interest" description="Disordered" evidence="1">
    <location>
        <begin position="1"/>
        <end position="32"/>
    </location>
</feature>